<evidence type="ECO:0000313" key="2">
    <source>
        <dbReference type="EMBL" id="QDT38588.1"/>
    </source>
</evidence>
<dbReference type="InterPro" id="IPR019546">
    <property type="entry name" value="TAT_signal_bac_arc"/>
</dbReference>
<dbReference type="InterPro" id="IPR036237">
    <property type="entry name" value="Xyl_isomerase-like_sf"/>
</dbReference>
<dbReference type="EMBL" id="CP036268">
    <property type="protein sequence ID" value="QDT38588.1"/>
    <property type="molecule type" value="Genomic_DNA"/>
</dbReference>
<dbReference type="AlphaFoldDB" id="A0A517R3X0"/>
<dbReference type="InterPro" id="IPR050312">
    <property type="entry name" value="IolE/XylAMocC-like"/>
</dbReference>
<sequence length="311" mass="34604">MNSGSQPLLERRNFLAAAAAAGTVALAGNSFADHHSKDAHRPFKISLAEWSLVSLLKGGELDNLDFPKVAKEEFGIDAVEWVNQFFIDKGKDTAYLNQMKTRCDDLGVKSVLIMIDQEGSIGEPDPSDRRKVVEKHFKWVEAAKLLGCHSIRVNAYSKGTFLEQMQYVSDGLRQLCEFADEHDINVIVENHGGNSSNAAWLCAVMELTDHPRVGTLPDFGNFKLGNGKQYDRYKGVMQMMPYAKGVSAKSTRFNDQGEDIDTDYRRMLGIVTGWGYDGYVGIEFGGGNHPKKEGIRLTLELLKKVRSEYSA</sequence>
<keyword evidence="2" id="KW-0413">Isomerase</keyword>
<accession>A0A517R3X0</accession>
<gene>
    <name evidence="2" type="ORF">Pan189_29830</name>
</gene>
<dbReference type="PROSITE" id="PS51318">
    <property type="entry name" value="TAT"/>
    <property type="match status" value="1"/>
</dbReference>
<dbReference type="PANTHER" id="PTHR12110:SF53">
    <property type="entry name" value="BLR5974 PROTEIN"/>
    <property type="match status" value="1"/>
</dbReference>
<dbReference type="SUPFAM" id="SSF51658">
    <property type="entry name" value="Xylose isomerase-like"/>
    <property type="match status" value="1"/>
</dbReference>
<name>A0A517R3X0_9PLAN</name>
<protein>
    <submittedName>
        <fullName evidence="2">Xylose isomerase-like TIM barrel</fullName>
    </submittedName>
</protein>
<feature type="domain" description="Xylose isomerase-like TIM barrel" evidence="1">
    <location>
        <begin position="73"/>
        <end position="304"/>
    </location>
</feature>
<dbReference type="GO" id="GO:0016853">
    <property type="term" value="F:isomerase activity"/>
    <property type="evidence" value="ECO:0007669"/>
    <property type="project" value="UniProtKB-KW"/>
</dbReference>
<proteinExistence type="predicted"/>
<dbReference type="Proteomes" id="UP000317318">
    <property type="component" value="Chromosome"/>
</dbReference>
<reference evidence="2 3" key="1">
    <citation type="submission" date="2019-02" db="EMBL/GenBank/DDBJ databases">
        <title>Deep-cultivation of Planctomycetes and their phenomic and genomic characterization uncovers novel biology.</title>
        <authorList>
            <person name="Wiegand S."/>
            <person name="Jogler M."/>
            <person name="Boedeker C."/>
            <person name="Pinto D."/>
            <person name="Vollmers J."/>
            <person name="Rivas-Marin E."/>
            <person name="Kohn T."/>
            <person name="Peeters S.H."/>
            <person name="Heuer A."/>
            <person name="Rast P."/>
            <person name="Oberbeckmann S."/>
            <person name="Bunk B."/>
            <person name="Jeske O."/>
            <person name="Meyerdierks A."/>
            <person name="Storesund J.E."/>
            <person name="Kallscheuer N."/>
            <person name="Luecker S."/>
            <person name="Lage O.M."/>
            <person name="Pohl T."/>
            <person name="Merkel B.J."/>
            <person name="Hornburger P."/>
            <person name="Mueller R.-W."/>
            <person name="Bruemmer F."/>
            <person name="Labrenz M."/>
            <person name="Spormann A.M."/>
            <person name="Op den Camp H."/>
            <person name="Overmann J."/>
            <person name="Amann R."/>
            <person name="Jetten M.S.M."/>
            <person name="Mascher T."/>
            <person name="Medema M.H."/>
            <person name="Devos D.P."/>
            <person name="Kaster A.-K."/>
            <person name="Ovreas L."/>
            <person name="Rohde M."/>
            <person name="Galperin M.Y."/>
            <person name="Jogler C."/>
        </authorList>
    </citation>
    <scope>NUCLEOTIDE SEQUENCE [LARGE SCALE GENOMIC DNA]</scope>
    <source>
        <strain evidence="2 3">Pan189</strain>
    </source>
</reference>
<dbReference type="KEGG" id="svp:Pan189_29830"/>
<dbReference type="InterPro" id="IPR013022">
    <property type="entry name" value="Xyl_isomerase-like_TIM-brl"/>
</dbReference>
<evidence type="ECO:0000259" key="1">
    <source>
        <dbReference type="Pfam" id="PF01261"/>
    </source>
</evidence>
<evidence type="ECO:0000313" key="3">
    <source>
        <dbReference type="Proteomes" id="UP000317318"/>
    </source>
</evidence>
<dbReference type="InterPro" id="IPR006311">
    <property type="entry name" value="TAT_signal"/>
</dbReference>
<dbReference type="Pfam" id="PF01261">
    <property type="entry name" value="AP_endonuc_2"/>
    <property type="match status" value="1"/>
</dbReference>
<organism evidence="2 3">
    <name type="scientific">Stratiformator vulcanicus</name>
    <dbReference type="NCBI Taxonomy" id="2527980"/>
    <lineage>
        <taxon>Bacteria</taxon>
        <taxon>Pseudomonadati</taxon>
        <taxon>Planctomycetota</taxon>
        <taxon>Planctomycetia</taxon>
        <taxon>Planctomycetales</taxon>
        <taxon>Planctomycetaceae</taxon>
        <taxon>Stratiformator</taxon>
    </lineage>
</organism>
<dbReference type="RefSeq" id="WP_310820515.1">
    <property type="nucleotide sequence ID" value="NZ_CP036268.1"/>
</dbReference>
<keyword evidence="3" id="KW-1185">Reference proteome</keyword>
<dbReference type="PANTHER" id="PTHR12110">
    <property type="entry name" value="HYDROXYPYRUVATE ISOMERASE"/>
    <property type="match status" value="1"/>
</dbReference>
<dbReference type="Gene3D" id="3.20.20.150">
    <property type="entry name" value="Divalent-metal-dependent TIM barrel enzymes"/>
    <property type="match status" value="1"/>
</dbReference>
<dbReference type="NCBIfam" id="TIGR01409">
    <property type="entry name" value="TAT_signal_seq"/>
    <property type="match status" value="1"/>
</dbReference>